<dbReference type="GO" id="GO:0016757">
    <property type="term" value="F:glycosyltransferase activity"/>
    <property type="evidence" value="ECO:0007669"/>
    <property type="project" value="UniProtKB-KW"/>
</dbReference>
<organism evidence="2 3">
    <name type="scientific">Sphingobacterium tabacisoli</name>
    <dbReference type="NCBI Taxonomy" id="2044855"/>
    <lineage>
        <taxon>Bacteria</taxon>
        <taxon>Pseudomonadati</taxon>
        <taxon>Bacteroidota</taxon>
        <taxon>Sphingobacteriia</taxon>
        <taxon>Sphingobacteriales</taxon>
        <taxon>Sphingobacteriaceae</taxon>
        <taxon>Sphingobacterium</taxon>
    </lineage>
</organism>
<keyword evidence="3" id="KW-1185">Reference proteome</keyword>
<comment type="caution">
    <text evidence="2">The sequence shown here is derived from an EMBL/GenBank/DDBJ whole genome shotgun (WGS) entry which is preliminary data.</text>
</comment>
<proteinExistence type="predicted"/>
<name>A0ABW5LB68_9SPHI</name>
<dbReference type="RefSeq" id="WP_210354561.1">
    <property type="nucleotide sequence ID" value="NZ_JAEQMU010000002.1"/>
</dbReference>
<gene>
    <name evidence="2" type="ORF">ACFSQW_21905</name>
</gene>
<evidence type="ECO:0000313" key="2">
    <source>
        <dbReference type="EMBL" id="MFD2557061.1"/>
    </source>
</evidence>
<sequence>MKKINLLYWEGDNYGDVLSQALIEELSGAKVRLCGKPFNLLKALKSVAKDVLTLSTKRTRRILLPWQESMLGIGSVLSWGGGGENVWGSGFMNEFEEFNGGQIFAVRGPRTAAKLKASGFQSTETFGDPALLLPLWLEPAYRKAYDVSIIPHWTEADDFKQRFGNVYNIIDPRSRDIVGVTKQITASKYILSTSLHGIIVAHAYGIPALWIKKGYIHTDGFKFDDYFSSVGISFYDGFENLEEILASTENWKKLFEENMHQALINCTLEDIQLGLLKAAPFVLKEKYEVIMLKLQENESYEAV</sequence>
<dbReference type="InterPro" id="IPR007345">
    <property type="entry name" value="Polysacch_pyruvyl_Trfase"/>
</dbReference>
<dbReference type="EC" id="2.4.-.-" evidence="2"/>
<keyword evidence="2" id="KW-0808">Transferase</keyword>
<feature type="domain" description="Polysaccharide pyruvyl transferase" evidence="1">
    <location>
        <begin position="103"/>
        <end position="211"/>
    </location>
</feature>
<keyword evidence="2" id="KW-0328">Glycosyltransferase</keyword>
<reference evidence="3" key="1">
    <citation type="journal article" date="2019" name="Int. J. Syst. Evol. Microbiol.">
        <title>The Global Catalogue of Microorganisms (GCM) 10K type strain sequencing project: providing services to taxonomists for standard genome sequencing and annotation.</title>
        <authorList>
            <consortium name="The Broad Institute Genomics Platform"/>
            <consortium name="The Broad Institute Genome Sequencing Center for Infectious Disease"/>
            <person name="Wu L."/>
            <person name="Ma J."/>
        </authorList>
    </citation>
    <scope>NUCLEOTIDE SEQUENCE [LARGE SCALE GENOMIC DNA]</scope>
    <source>
        <strain evidence="3">KCTC 52298</strain>
    </source>
</reference>
<accession>A0ABW5LB68</accession>
<dbReference type="Proteomes" id="UP001597440">
    <property type="component" value="Unassembled WGS sequence"/>
</dbReference>
<protein>
    <submittedName>
        <fullName evidence="2">Polysaccharide pyruvyl transferase family protein</fullName>
        <ecNumber evidence="2">2.4.-.-</ecNumber>
    </submittedName>
</protein>
<evidence type="ECO:0000313" key="3">
    <source>
        <dbReference type="Proteomes" id="UP001597440"/>
    </source>
</evidence>
<evidence type="ECO:0000259" key="1">
    <source>
        <dbReference type="Pfam" id="PF04230"/>
    </source>
</evidence>
<dbReference type="EMBL" id="JBHULD010000025">
    <property type="protein sequence ID" value="MFD2557061.1"/>
    <property type="molecule type" value="Genomic_DNA"/>
</dbReference>
<dbReference type="Pfam" id="PF04230">
    <property type="entry name" value="PS_pyruv_trans"/>
    <property type="match status" value="1"/>
</dbReference>